<accession>A0A5N7C8R9</accession>
<keyword evidence="6" id="KW-0408">Iron</keyword>
<proteinExistence type="inferred from homology"/>
<feature type="domain" description="TauD/TfdA-like" evidence="7">
    <location>
        <begin position="58"/>
        <end position="383"/>
    </location>
</feature>
<keyword evidence="3" id="KW-0479">Metal-binding</keyword>
<comment type="similarity">
    <text evidence="2">Belongs to the TfdA dioxygenase family.</text>
</comment>
<evidence type="ECO:0000256" key="1">
    <source>
        <dbReference type="ARBA" id="ARBA00001954"/>
    </source>
</evidence>
<dbReference type="Pfam" id="PF02668">
    <property type="entry name" value="TauD"/>
    <property type="match status" value="1"/>
</dbReference>
<evidence type="ECO:0000256" key="5">
    <source>
        <dbReference type="ARBA" id="ARBA00023002"/>
    </source>
</evidence>
<sequence length="401" mass="45665">MGSLTSWSTNALKRKPKDKWNVSNVLDPFVLVILMEDAKDSLEPLWQALISTIFRATDDVNSLREAVWRHKVIIVKGQHNLDPKNQWDLIRRLDPETKDEGKSLNDHRNGLLFRARCFPGAGNVRLFGKGFQGEDHYGMKNRTITRWLNHDWHVSPPPKEAFESGITRFQRWHFDAPLYGDEPTWFTCLWIAKQPSGPDLTVEWADGSGLTMETPPGLTAFFSSVQLYDMLSQDEKELVDHSWVEYAPHPFKWIHGCKSRNTGLGIAGSGHLTEEELGEYDPAAVKKYPMVWVNPLTGDKAFQVHGICVRRLYLRSSTNEQPRVVEDITEIHDFILGIQHRILKPEYILLAPAEEGDMVIWDNYSLFHTAIDYPEKYGPRSMHKADTGGSIGPKGPVPIGI</sequence>
<dbReference type="PANTHER" id="PTHR43779:SF2">
    <property type="entry name" value="ALPHA-KETOGLUTARATE-DEPENDENT XANTHINE DIOXYGENASE XAN1"/>
    <property type="match status" value="1"/>
</dbReference>
<dbReference type="Proteomes" id="UP000326877">
    <property type="component" value="Unassembled WGS sequence"/>
</dbReference>
<comment type="cofactor">
    <cofactor evidence="1">
        <name>Fe(2+)</name>
        <dbReference type="ChEBI" id="CHEBI:29033"/>
    </cofactor>
</comment>
<dbReference type="Gene3D" id="3.60.130.10">
    <property type="entry name" value="Clavaminate synthase-like"/>
    <property type="match status" value="1"/>
</dbReference>
<keyword evidence="5" id="KW-0560">Oxidoreductase</keyword>
<dbReference type="SUPFAM" id="SSF51197">
    <property type="entry name" value="Clavaminate synthase-like"/>
    <property type="match status" value="1"/>
</dbReference>
<evidence type="ECO:0000256" key="6">
    <source>
        <dbReference type="ARBA" id="ARBA00023004"/>
    </source>
</evidence>
<name>A0A5N7C8R9_PETAA</name>
<keyword evidence="4" id="KW-0223">Dioxygenase</keyword>
<evidence type="ECO:0000313" key="8">
    <source>
        <dbReference type="EMBL" id="KAE8390187.1"/>
    </source>
</evidence>
<evidence type="ECO:0000259" key="7">
    <source>
        <dbReference type="Pfam" id="PF02668"/>
    </source>
</evidence>
<dbReference type="EMBL" id="ML735257">
    <property type="protein sequence ID" value="KAE8390187.1"/>
    <property type="molecule type" value="Genomic_DNA"/>
</dbReference>
<dbReference type="InterPro" id="IPR042098">
    <property type="entry name" value="TauD-like_sf"/>
</dbReference>
<evidence type="ECO:0000256" key="2">
    <source>
        <dbReference type="ARBA" id="ARBA00005896"/>
    </source>
</evidence>
<dbReference type="OrthoDB" id="93019at2759"/>
<protein>
    <recommendedName>
        <fullName evidence="7">TauD/TfdA-like domain-containing protein</fullName>
    </recommendedName>
</protein>
<gene>
    <name evidence="8" type="ORF">BDV23DRAFT_183684</name>
</gene>
<organism evidence="8">
    <name type="scientific">Petromyces alliaceus</name>
    <name type="common">Aspergillus alliaceus</name>
    <dbReference type="NCBI Taxonomy" id="209559"/>
    <lineage>
        <taxon>Eukaryota</taxon>
        <taxon>Fungi</taxon>
        <taxon>Dikarya</taxon>
        <taxon>Ascomycota</taxon>
        <taxon>Pezizomycotina</taxon>
        <taxon>Eurotiomycetes</taxon>
        <taxon>Eurotiomycetidae</taxon>
        <taxon>Eurotiales</taxon>
        <taxon>Aspergillaceae</taxon>
        <taxon>Aspergillus</taxon>
        <taxon>Aspergillus subgen. Circumdati</taxon>
    </lineage>
</organism>
<dbReference type="GO" id="GO:0046872">
    <property type="term" value="F:metal ion binding"/>
    <property type="evidence" value="ECO:0007669"/>
    <property type="project" value="UniProtKB-KW"/>
</dbReference>
<evidence type="ECO:0000256" key="3">
    <source>
        <dbReference type="ARBA" id="ARBA00022723"/>
    </source>
</evidence>
<dbReference type="InterPro" id="IPR003819">
    <property type="entry name" value="TauD/TfdA-like"/>
</dbReference>
<reference evidence="8" key="1">
    <citation type="submission" date="2019-04" db="EMBL/GenBank/DDBJ databases">
        <title>Friends and foes A comparative genomics studyof 23 Aspergillus species from section Flavi.</title>
        <authorList>
            <consortium name="DOE Joint Genome Institute"/>
            <person name="Kjaerbolling I."/>
            <person name="Vesth T."/>
            <person name="Frisvad J.C."/>
            <person name="Nybo J.L."/>
            <person name="Theobald S."/>
            <person name="Kildgaard S."/>
            <person name="Isbrandt T."/>
            <person name="Kuo A."/>
            <person name="Sato A."/>
            <person name="Lyhne E.K."/>
            <person name="Kogle M.E."/>
            <person name="Wiebenga A."/>
            <person name="Kun R.S."/>
            <person name="Lubbers R.J."/>
            <person name="Makela M.R."/>
            <person name="Barry K."/>
            <person name="Chovatia M."/>
            <person name="Clum A."/>
            <person name="Daum C."/>
            <person name="Haridas S."/>
            <person name="He G."/>
            <person name="LaButti K."/>
            <person name="Lipzen A."/>
            <person name="Mondo S."/>
            <person name="Riley R."/>
            <person name="Salamov A."/>
            <person name="Simmons B.A."/>
            <person name="Magnuson J.K."/>
            <person name="Henrissat B."/>
            <person name="Mortensen U.H."/>
            <person name="Larsen T.O."/>
            <person name="Devries R.P."/>
            <person name="Grigoriev I.V."/>
            <person name="Machida M."/>
            <person name="Baker S.E."/>
            <person name="Andersen M.R."/>
        </authorList>
    </citation>
    <scope>NUCLEOTIDE SEQUENCE [LARGE SCALE GENOMIC DNA]</scope>
    <source>
        <strain evidence="8">IBT 14317</strain>
    </source>
</reference>
<dbReference type="GO" id="GO:0051213">
    <property type="term" value="F:dioxygenase activity"/>
    <property type="evidence" value="ECO:0007669"/>
    <property type="project" value="UniProtKB-KW"/>
</dbReference>
<dbReference type="PANTHER" id="PTHR43779">
    <property type="entry name" value="DIOXYGENASE RV0097-RELATED"/>
    <property type="match status" value="1"/>
</dbReference>
<evidence type="ECO:0000256" key="4">
    <source>
        <dbReference type="ARBA" id="ARBA00022964"/>
    </source>
</evidence>
<dbReference type="InterPro" id="IPR051178">
    <property type="entry name" value="TfdA_dioxygenase"/>
</dbReference>
<dbReference type="AlphaFoldDB" id="A0A5N7C8R9"/>